<comment type="caution">
    <text evidence="1">The sequence shown here is derived from an EMBL/GenBank/DDBJ whole genome shotgun (WGS) entry which is preliminary data.</text>
</comment>
<name>A0A4Z0QZR5_9FIRM</name>
<dbReference type="RefSeq" id="WP_135550063.1">
    <property type="nucleotide sequence ID" value="NZ_SPQQ01000008.1"/>
</dbReference>
<keyword evidence="2" id="KW-1185">Reference proteome</keyword>
<gene>
    <name evidence="1" type="ORF">E4K67_20295</name>
</gene>
<dbReference type="Proteomes" id="UP000298460">
    <property type="component" value="Unassembled WGS sequence"/>
</dbReference>
<evidence type="ECO:0000313" key="2">
    <source>
        <dbReference type="Proteomes" id="UP000298460"/>
    </source>
</evidence>
<evidence type="ECO:0000313" key="1">
    <source>
        <dbReference type="EMBL" id="TGE36282.1"/>
    </source>
</evidence>
<dbReference type="EMBL" id="SPQQ01000008">
    <property type="protein sequence ID" value="TGE36282.1"/>
    <property type="molecule type" value="Genomic_DNA"/>
</dbReference>
<proteinExistence type="predicted"/>
<reference evidence="1 2" key="1">
    <citation type="submission" date="2019-03" db="EMBL/GenBank/DDBJ databases">
        <title>Draft Genome Sequence of Desulfosporosinus fructosivorans Strain 63.6F, Isolated from Marine Sediment in the Baltic Sea.</title>
        <authorList>
            <person name="Hausmann B."/>
            <person name="Vandieken V."/>
            <person name="Pjevac P."/>
            <person name="Schreck K."/>
            <person name="Herbold C.W."/>
            <person name="Loy A."/>
        </authorList>
    </citation>
    <scope>NUCLEOTIDE SEQUENCE [LARGE SCALE GENOMIC DNA]</scope>
    <source>
        <strain evidence="1 2">63.6F</strain>
    </source>
</reference>
<organism evidence="1 2">
    <name type="scientific">Desulfosporosinus fructosivorans</name>
    <dbReference type="NCBI Taxonomy" id="2018669"/>
    <lineage>
        <taxon>Bacteria</taxon>
        <taxon>Bacillati</taxon>
        <taxon>Bacillota</taxon>
        <taxon>Clostridia</taxon>
        <taxon>Eubacteriales</taxon>
        <taxon>Desulfitobacteriaceae</taxon>
        <taxon>Desulfosporosinus</taxon>
    </lineage>
</organism>
<protein>
    <submittedName>
        <fullName evidence="1">Uncharacterized protein</fullName>
    </submittedName>
</protein>
<sequence length="144" mass="16990">MEKESGSKLDTLIDEIIRINETFHSYEPRIKEIGMNYPKLMFYDDFDNSKYLTEKDVINYLCIKWKLRNDYNGKLSELGLRGIFEAVEHWDSEKLISRVYDKEYGVFGFLNAISIGKGSVEAFIEYLYSDYEMDDDCNLIDEVD</sequence>
<dbReference type="AlphaFoldDB" id="A0A4Z0QZR5"/>
<accession>A0A4Z0QZR5</accession>